<feature type="region of interest" description="Disordered" evidence="1">
    <location>
        <begin position="184"/>
        <end position="225"/>
    </location>
</feature>
<dbReference type="KEGG" id="lenr:94170656"/>
<dbReference type="OrthoDB" id="267185at2759"/>
<feature type="compositionally biased region" description="Low complexity" evidence="1">
    <location>
        <begin position="463"/>
        <end position="474"/>
    </location>
</feature>
<feature type="transmembrane region" description="Helical" evidence="2">
    <location>
        <begin position="134"/>
        <end position="159"/>
    </location>
</feature>
<feature type="region of interest" description="Disordered" evidence="1">
    <location>
        <begin position="532"/>
        <end position="567"/>
    </location>
</feature>
<feature type="region of interest" description="Disordered" evidence="1">
    <location>
        <begin position="251"/>
        <end position="377"/>
    </location>
</feature>
<keyword evidence="4" id="KW-1185">Reference proteome</keyword>
<protein>
    <submittedName>
        <fullName evidence="3">Uncharacterized protein</fullName>
    </submittedName>
</protein>
<dbReference type="RefSeq" id="XP_067693179.1">
    <property type="nucleotide sequence ID" value="XM_067835146.1"/>
</dbReference>
<accession>A0A836HMR9</accession>
<feature type="compositionally biased region" description="Low complexity" evidence="1">
    <location>
        <begin position="256"/>
        <end position="270"/>
    </location>
</feature>
<name>A0A836HMR9_LEIEN</name>
<feature type="transmembrane region" description="Helical" evidence="2">
    <location>
        <begin position="78"/>
        <end position="99"/>
    </location>
</feature>
<evidence type="ECO:0000313" key="3">
    <source>
        <dbReference type="EMBL" id="KAG5479650.1"/>
    </source>
</evidence>
<keyword evidence="2" id="KW-0472">Membrane</keyword>
<feature type="compositionally biased region" description="Polar residues" evidence="1">
    <location>
        <begin position="532"/>
        <end position="543"/>
    </location>
</feature>
<evidence type="ECO:0000256" key="1">
    <source>
        <dbReference type="SAM" id="MobiDB-lite"/>
    </source>
</evidence>
<dbReference type="Proteomes" id="UP000674179">
    <property type="component" value="Chromosome 22"/>
</dbReference>
<dbReference type="EMBL" id="JAFHKP010000022">
    <property type="protein sequence ID" value="KAG5479650.1"/>
    <property type="molecule type" value="Genomic_DNA"/>
</dbReference>
<keyword evidence="2" id="KW-1133">Transmembrane helix</keyword>
<feature type="compositionally biased region" description="Polar residues" evidence="1">
    <location>
        <begin position="280"/>
        <end position="304"/>
    </location>
</feature>
<dbReference type="AlphaFoldDB" id="A0A836HMR9"/>
<sequence>MALSYHVVLSSFLLFAFADLVLLSVRTLVSRRYQSLTLCYALMAVQESMLVFEFLAVMGQVLSTYLVTAGMWAHTASLLSAFVPLWWLRAFLTAFAVVYKNSLLPRSPSAAASAPAGVWEFFSDSSRAWRARGYGAVVSLDIACCCLYYLSAVYVLGYVSEKTLYVPYHRRRWRHMQWKRSRATTATTALAGEENRETVRQQRPREERQGDARSTDGGGGGRVVTSYPTVMSLARTPSFLQWKAVLQRQQQEAAKGRGASAGDDAAPSDACEGSAPGGNSFASTIEATSTNANANALQPPSSSEAEGRRGELSRGNSASATRLVPGSAAKTPECATQPSSSKHLNSPGADIVAAKRQRAAQRHDVKPATRASHGAASTAALTGAGLTKQPQPVSLFTNLPPLQLSRRFTISNREEEERRLHHFATALVEHGYTSAPPLMGKPTPELPPSRPRVESSSGGIGRSATSAATAVPAVHGRGVSEKGECVGNPFSSTVATRLAGERRSSLSSSSSQRHALRLATTSLRRSISLMSVNQDGSASSQLSGAAVNRATPPPPRSSSGQESPHHQ</sequence>
<gene>
    <name evidence="3" type="ORF">CUR178_03412</name>
</gene>
<evidence type="ECO:0000256" key="2">
    <source>
        <dbReference type="SAM" id="Phobius"/>
    </source>
</evidence>
<feature type="compositionally biased region" description="Polar residues" evidence="1">
    <location>
        <begin position="334"/>
        <end position="344"/>
    </location>
</feature>
<comment type="caution">
    <text evidence="3">The sequence shown here is derived from an EMBL/GenBank/DDBJ whole genome shotgun (WGS) entry which is preliminary data.</text>
</comment>
<feature type="transmembrane region" description="Helical" evidence="2">
    <location>
        <begin position="50"/>
        <end position="72"/>
    </location>
</feature>
<dbReference type="GeneID" id="94170656"/>
<evidence type="ECO:0000313" key="4">
    <source>
        <dbReference type="Proteomes" id="UP000674179"/>
    </source>
</evidence>
<proteinExistence type="predicted"/>
<feature type="compositionally biased region" description="Basic and acidic residues" evidence="1">
    <location>
        <begin position="193"/>
        <end position="214"/>
    </location>
</feature>
<feature type="transmembrane region" description="Helical" evidence="2">
    <location>
        <begin position="6"/>
        <end position="29"/>
    </location>
</feature>
<reference evidence="3 4" key="1">
    <citation type="submission" date="2021-02" db="EMBL/GenBank/DDBJ databases">
        <title>Leishmania (Mundinia) enrietti genome sequencing and assembly.</title>
        <authorList>
            <person name="Almutairi H."/>
            <person name="Gatherer D."/>
        </authorList>
    </citation>
    <scope>NUCLEOTIDE SEQUENCE [LARGE SCALE GENOMIC DNA]</scope>
    <source>
        <strain evidence="3">CUR178</strain>
    </source>
</reference>
<feature type="compositionally biased region" description="Polar residues" evidence="1">
    <location>
        <begin position="557"/>
        <end position="567"/>
    </location>
</feature>
<feature type="compositionally biased region" description="Low complexity" evidence="1">
    <location>
        <begin position="368"/>
        <end position="377"/>
    </location>
</feature>
<keyword evidence="2" id="KW-0812">Transmembrane</keyword>
<feature type="region of interest" description="Disordered" evidence="1">
    <location>
        <begin position="433"/>
        <end position="489"/>
    </location>
</feature>
<organism evidence="3 4">
    <name type="scientific">Leishmania enriettii</name>
    <dbReference type="NCBI Taxonomy" id="5663"/>
    <lineage>
        <taxon>Eukaryota</taxon>
        <taxon>Discoba</taxon>
        <taxon>Euglenozoa</taxon>
        <taxon>Kinetoplastea</taxon>
        <taxon>Metakinetoplastina</taxon>
        <taxon>Trypanosomatida</taxon>
        <taxon>Trypanosomatidae</taxon>
        <taxon>Leishmaniinae</taxon>
        <taxon>Leishmania</taxon>
    </lineage>
</organism>